<keyword evidence="2" id="KW-1133">Transmembrane helix</keyword>
<gene>
    <name evidence="4" type="ORF">HOO65_050413</name>
</gene>
<evidence type="ECO:0000256" key="1">
    <source>
        <dbReference type="SAM" id="MobiDB-lite"/>
    </source>
</evidence>
<feature type="region of interest" description="Disordered" evidence="1">
    <location>
        <begin position="49"/>
        <end position="96"/>
    </location>
</feature>
<feature type="compositionally biased region" description="Basic and acidic residues" evidence="1">
    <location>
        <begin position="396"/>
        <end position="415"/>
    </location>
</feature>
<feature type="compositionally biased region" description="Polar residues" evidence="1">
    <location>
        <begin position="737"/>
        <end position="761"/>
    </location>
</feature>
<keyword evidence="5" id="KW-1185">Reference proteome</keyword>
<evidence type="ECO:0000256" key="2">
    <source>
        <dbReference type="SAM" id="Phobius"/>
    </source>
</evidence>
<name>A0ABR4MG87_9PEZI</name>
<feature type="compositionally biased region" description="Low complexity" evidence="1">
    <location>
        <begin position="627"/>
        <end position="641"/>
    </location>
</feature>
<dbReference type="EMBL" id="JABSNW010000005">
    <property type="protein sequence ID" value="KAL2887292.1"/>
    <property type="molecule type" value="Genomic_DNA"/>
</dbReference>
<keyword evidence="2" id="KW-0812">Transmembrane</keyword>
<evidence type="ECO:0000313" key="5">
    <source>
        <dbReference type="Proteomes" id="UP001610728"/>
    </source>
</evidence>
<feature type="transmembrane region" description="Helical" evidence="2">
    <location>
        <begin position="432"/>
        <end position="456"/>
    </location>
</feature>
<feature type="compositionally biased region" description="Low complexity" evidence="1">
    <location>
        <begin position="83"/>
        <end position="96"/>
    </location>
</feature>
<feature type="region of interest" description="Disordered" evidence="1">
    <location>
        <begin position="609"/>
        <end position="683"/>
    </location>
</feature>
<organism evidence="4 5">
    <name type="scientific">Ceratocystis lukuohia</name>
    <dbReference type="NCBI Taxonomy" id="2019550"/>
    <lineage>
        <taxon>Eukaryota</taxon>
        <taxon>Fungi</taxon>
        <taxon>Dikarya</taxon>
        <taxon>Ascomycota</taxon>
        <taxon>Pezizomycotina</taxon>
        <taxon>Sordariomycetes</taxon>
        <taxon>Hypocreomycetidae</taxon>
        <taxon>Microascales</taxon>
        <taxon>Ceratocystidaceae</taxon>
        <taxon>Ceratocystis</taxon>
    </lineage>
</organism>
<dbReference type="GeneID" id="98119025"/>
<feature type="compositionally biased region" description="Polar residues" evidence="1">
    <location>
        <begin position="275"/>
        <end position="293"/>
    </location>
</feature>
<evidence type="ECO:0000259" key="3">
    <source>
        <dbReference type="Pfam" id="PF25130"/>
    </source>
</evidence>
<reference evidence="4 5" key="1">
    <citation type="submission" date="2020-05" db="EMBL/GenBank/DDBJ databases">
        <title>Ceratocystis lukuohia genome.</title>
        <authorList>
            <person name="Harrington T.C."/>
            <person name="Kim K."/>
            <person name="Mayers C.G."/>
        </authorList>
    </citation>
    <scope>NUCLEOTIDE SEQUENCE [LARGE SCALE GENOMIC DNA]</scope>
    <source>
        <strain evidence="4 5">C4212</strain>
    </source>
</reference>
<dbReference type="PANTHER" id="PTHR42078:SF1">
    <property type="entry name" value="GLUCAN 1, 4-ALPHA-GLUCOSIDASE"/>
    <property type="match status" value="1"/>
</dbReference>
<dbReference type="RefSeq" id="XP_070858472.1">
    <property type="nucleotide sequence ID" value="XM_071003186.1"/>
</dbReference>
<comment type="caution">
    <text evidence="4">The sequence shown here is derived from an EMBL/GenBank/DDBJ whole genome shotgun (WGS) entry which is preliminary data.</text>
</comment>
<feature type="region of interest" description="Disordered" evidence="1">
    <location>
        <begin position="241"/>
        <end position="415"/>
    </location>
</feature>
<feature type="compositionally biased region" description="Low complexity" evidence="1">
    <location>
        <begin position="650"/>
        <end position="676"/>
    </location>
</feature>
<feature type="region of interest" description="Disordered" evidence="1">
    <location>
        <begin position="716"/>
        <end position="771"/>
    </location>
</feature>
<dbReference type="Pfam" id="PF25130">
    <property type="entry name" value="DUF7820"/>
    <property type="match status" value="1"/>
</dbReference>
<feature type="domain" description="DUF7820" evidence="3">
    <location>
        <begin position="478"/>
        <end position="860"/>
    </location>
</feature>
<evidence type="ECO:0000313" key="4">
    <source>
        <dbReference type="EMBL" id="KAL2887292.1"/>
    </source>
</evidence>
<keyword evidence="2" id="KW-0472">Membrane</keyword>
<dbReference type="InterPro" id="IPR056722">
    <property type="entry name" value="DUF7820"/>
</dbReference>
<feature type="compositionally biased region" description="Basic and acidic residues" evidence="1">
    <location>
        <begin position="310"/>
        <end position="324"/>
    </location>
</feature>
<dbReference type="Proteomes" id="UP001610728">
    <property type="component" value="Unassembled WGS sequence"/>
</dbReference>
<accession>A0ABR4MG87</accession>
<protein>
    <recommendedName>
        <fullName evidence="3">DUF7820 domain-containing protein</fullName>
    </recommendedName>
</protein>
<proteinExistence type="predicted"/>
<feature type="region of interest" description="Disordered" evidence="1">
    <location>
        <begin position="1"/>
        <end position="36"/>
    </location>
</feature>
<sequence>MDSSTPKSPQSKRDRRSSQRQSIAMSTSGQRDSSAGIVETAVFDALVSDGQIRPDSTHQNHSIMPPSGSGFDSLYSTPHSMNPSAPASTSKPSSSYVAPVSNFRNFVSGGDSPSSKNPPKIDYLALGTPAVPTQIQMREIQPRVEPSIHMLTNEFSLASERPSAPQPGPSHPYTMYQQGINDVTIPEVVATIQRPVQPQLLQGPSHPYTMYPQNVDSVDNAAPTQTNIPPMVGFNPNAGYQRRIGPDGEESGLVGPFGYTEELPPYTRYPEQGHSAKNSTADSSGTAVSTESPNAGIAGPSASAANTTSENRHDAQDALNRRSADSSLSRSPQPPMSIPRTIEAQTNAPGSRPMVLPPIDGAGGIGLATRDPEFASGNDLDSPDSGPSRHSFASETSHHEINTAAKDVSEKDTPKKAWQVKAQRKIGGVVPLWALIFAGVVLLIVGVVLGAVIGTVTSKRKKNHPPNGPIDGLLRAQIVPLHSIPPDLTPLTTGVYDIPPMMANAASASCLSDTIYSQVWSCTQPNQYQIEFDKSPILDDMEYFVSMNLANNSIHSKFIWGNQPIYFPTLSPLKVISDNSEPNWGPAWWFNMTYDKVVIISQDRFPPYKPPSKMRAREPVKSAQSYDFTPTSSFTSSTSAMDDADDTETQETITFTATITADISTSTQPTPTSKQSGFGYKDGGRVPTLKEGDMAWICTWPNTRLDFMVYPNQDNSLGNGRTDKSDDSDDAPLYSASFPSPTTENDATAASQTSLPTSDSSPDVPPRFSWHENPYPKVIKITEQHIDGPKNFPTCRKVQIINGGQDAIAVLDDDGQPIKVELTDMENDGSHGPTRRSINYPNRLLNRDAFEDSNCGCSWTLS</sequence>
<dbReference type="PANTHER" id="PTHR42078">
    <property type="entry name" value="GLUCAN 1, 4-ALPHA-GLUCOSIDASE"/>
    <property type="match status" value="1"/>
</dbReference>
<feature type="compositionally biased region" description="Polar residues" evidence="1">
    <location>
        <begin position="23"/>
        <end position="33"/>
    </location>
</feature>